<comment type="caution">
    <text evidence="11">The sequence shown here is derived from an EMBL/GenBank/DDBJ whole genome shotgun (WGS) entry which is preliminary data.</text>
</comment>
<dbReference type="SMART" id="SM00744">
    <property type="entry name" value="RINGv"/>
    <property type="match status" value="1"/>
</dbReference>
<dbReference type="InterPro" id="IPR011016">
    <property type="entry name" value="Znf_RING-CH"/>
</dbReference>
<evidence type="ECO:0000256" key="5">
    <source>
        <dbReference type="ARBA" id="ARBA00022833"/>
    </source>
</evidence>
<dbReference type="GO" id="GO:0016020">
    <property type="term" value="C:membrane"/>
    <property type="evidence" value="ECO:0007669"/>
    <property type="project" value="UniProtKB-SubCell"/>
</dbReference>
<dbReference type="Gene3D" id="3.30.40.10">
    <property type="entry name" value="Zinc/RING finger domain, C3HC4 (zinc finger)"/>
    <property type="match status" value="1"/>
</dbReference>
<keyword evidence="5" id="KW-0862">Zinc</keyword>
<keyword evidence="7 9" id="KW-0472">Membrane</keyword>
<evidence type="ECO:0000259" key="10">
    <source>
        <dbReference type="PROSITE" id="PS51292"/>
    </source>
</evidence>
<evidence type="ECO:0000256" key="3">
    <source>
        <dbReference type="ARBA" id="ARBA00022723"/>
    </source>
</evidence>
<evidence type="ECO:0000256" key="8">
    <source>
        <dbReference type="SAM" id="MobiDB-lite"/>
    </source>
</evidence>
<dbReference type="PANTHER" id="PTHR46283">
    <property type="entry name" value="E3 UBIQUITIN-PROTEIN LIGASE MARCH5"/>
    <property type="match status" value="1"/>
</dbReference>
<keyword evidence="2 9" id="KW-0812">Transmembrane</keyword>
<evidence type="ECO:0000256" key="2">
    <source>
        <dbReference type="ARBA" id="ARBA00022692"/>
    </source>
</evidence>
<comment type="subcellular location">
    <subcellularLocation>
        <location evidence="1">Membrane</location>
        <topology evidence="1">Multi-pass membrane protein</topology>
    </subcellularLocation>
</comment>
<protein>
    <recommendedName>
        <fullName evidence="10">RING-CH-type domain-containing protein</fullName>
    </recommendedName>
</protein>
<keyword evidence="3" id="KW-0479">Metal-binding</keyword>
<keyword evidence="4" id="KW-0863">Zinc-finger</keyword>
<reference evidence="11 12" key="1">
    <citation type="submission" date="2024-01" db="EMBL/GenBank/DDBJ databases">
        <title>A draft genome for a cacao thread blight-causing isolate of Paramarasmius palmivorus.</title>
        <authorList>
            <person name="Baruah I.K."/>
            <person name="Bukari Y."/>
            <person name="Amoako-Attah I."/>
            <person name="Meinhardt L.W."/>
            <person name="Bailey B.A."/>
            <person name="Cohen S.P."/>
        </authorList>
    </citation>
    <scope>NUCLEOTIDE SEQUENCE [LARGE SCALE GENOMIC DNA]</scope>
    <source>
        <strain evidence="11 12">GH-12</strain>
    </source>
</reference>
<feature type="transmembrane region" description="Helical" evidence="9">
    <location>
        <begin position="114"/>
        <end position="138"/>
    </location>
</feature>
<accession>A0AAW0D4A5</accession>
<feature type="compositionally biased region" description="Low complexity" evidence="8">
    <location>
        <begin position="291"/>
        <end position="311"/>
    </location>
</feature>
<dbReference type="Pfam" id="PF12906">
    <property type="entry name" value="RINGv"/>
    <property type="match status" value="1"/>
</dbReference>
<dbReference type="SUPFAM" id="SSF57850">
    <property type="entry name" value="RING/U-box"/>
    <property type="match status" value="1"/>
</dbReference>
<evidence type="ECO:0000256" key="7">
    <source>
        <dbReference type="ARBA" id="ARBA00023136"/>
    </source>
</evidence>
<dbReference type="EMBL" id="JAYKXP010000025">
    <property type="protein sequence ID" value="KAK7045455.1"/>
    <property type="molecule type" value="Genomic_DNA"/>
</dbReference>
<evidence type="ECO:0000313" key="12">
    <source>
        <dbReference type="Proteomes" id="UP001383192"/>
    </source>
</evidence>
<feature type="region of interest" description="Disordered" evidence="8">
    <location>
        <begin position="288"/>
        <end position="320"/>
    </location>
</feature>
<evidence type="ECO:0000256" key="9">
    <source>
        <dbReference type="SAM" id="Phobius"/>
    </source>
</evidence>
<keyword evidence="6 9" id="KW-1133">Transmembrane helix</keyword>
<dbReference type="Proteomes" id="UP001383192">
    <property type="component" value="Unassembled WGS sequence"/>
</dbReference>
<dbReference type="InterPro" id="IPR013083">
    <property type="entry name" value="Znf_RING/FYVE/PHD"/>
</dbReference>
<dbReference type="GO" id="GO:0008270">
    <property type="term" value="F:zinc ion binding"/>
    <property type="evidence" value="ECO:0007669"/>
    <property type="project" value="UniProtKB-KW"/>
</dbReference>
<dbReference type="AlphaFoldDB" id="A0AAW0D4A5"/>
<keyword evidence="12" id="KW-1185">Reference proteome</keyword>
<dbReference type="PROSITE" id="PS51292">
    <property type="entry name" value="ZF_RING_CH"/>
    <property type="match status" value="1"/>
</dbReference>
<name>A0AAW0D4A5_9AGAR</name>
<evidence type="ECO:0000256" key="4">
    <source>
        <dbReference type="ARBA" id="ARBA00022771"/>
    </source>
</evidence>
<evidence type="ECO:0000313" key="11">
    <source>
        <dbReference type="EMBL" id="KAK7045455.1"/>
    </source>
</evidence>
<organism evidence="11 12">
    <name type="scientific">Paramarasmius palmivorus</name>
    <dbReference type="NCBI Taxonomy" id="297713"/>
    <lineage>
        <taxon>Eukaryota</taxon>
        <taxon>Fungi</taxon>
        <taxon>Dikarya</taxon>
        <taxon>Basidiomycota</taxon>
        <taxon>Agaricomycotina</taxon>
        <taxon>Agaricomycetes</taxon>
        <taxon>Agaricomycetidae</taxon>
        <taxon>Agaricales</taxon>
        <taxon>Marasmiineae</taxon>
        <taxon>Marasmiaceae</taxon>
        <taxon>Paramarasmius</taxon>
    </lineage>
</organism>
<proteinExistence type="predicted"/>
<gene>
    <name evidence="11" type="ORF">VNI00_007708</name>
</gene>
<evidence type="ECO:0000256" key="6">
    <source>
        <dbReference type="ARBA" id="ARBA00022989"/>
    </source>
</evidence>
<sequence>MSDYVPTIDDLRVKLCFICREEETFDKPSNPPRKWTHPCSCTLLAHESCLLEWIQTAQTNPSSTAAANALKCPQCGSKYYLESDLSPGMRIINNVLTGWNKTLGRVGKVFIKMIPIGFGTGILVGLHIVLTQYGAYAVKEFFGDELFNTVLTSDPSNWPWTALINLPLIPIGLIASRFETSYNIFPLITTLLEWPNFQRLELDVRYNQDQLPIVPSYPLWPPSPFTIGFIAYPIVRYIYGKCLKRVTQWVLGSTPQRGLRNAAGNGEAAGAGEEDEEDRMLMIRIRNGIPDRPNQNRNQGQNQNQNRNGDGNDVDDEDGGQAGTTLTIYASPLGRKIGGALLIPYIAKRMGDLLLRLSKHSETLRKFLGVRANSASAASSSTTHRLWPFGSTGLFTRGLFGSKRPSGHVARGEVTWQLVLRALWGGGKAWAEYDPVWWRNTIGFGLFVVAKDALHLLHLYLVKRELETRRVKSRDFKEVDAAGLDLIDRR</sequence>
<evidence type="ECO:0000256" key="1">
    <source>
        <dbReference type="ARBA" id="ARBA00004141"/>
    </source>
</evidence>
<feature type="domain" description="RING-CH-type" evidence="10">
    <location>
        <begin position="8"/>
        <end position="82"/>
    </location>
</feature>